<name>A0A1G6MWA1_9BACL</name>
<dbReference type="Proteomes" id="UP000199387">
    <property type="component" value="Unassembled WGS sequence"/>
</dbReference>
<dbReference type="Pfam" id="PF08282">
    <property type="entry name" value="Hydrolase_3"/>
    <property type="match status" value="2"/>
</dbReference>
<dbReference type="GO" id="GO:0016791">
    <property type="term" value="F:phosphatase activity"/>
    <property type="evidence" value="ECO:0007669"/>
    <property type="project" value="TreeGrafter"/>
</dbReference>
<dbReference type="PANTHER" id="PTHR10000">
    <property type="entry name" value="PHOSPHOSERINE PHOSPHATASE"/>
    <property type="match status" value="1"/>
</dbReference>
<sequence length="244" mass="27474">MSTRFKLLALDMDGTLLDGQDEISEVNRQAIAKAREQGVHIVLSTGRSIATCRPYAESLQLNSYLVTVNGSEVWDDAGNLLERHPLHLEDVEKMRELSRRYQTRFWAVTSERVWRNQLPTDLSSSQWLKFGFDFDDDGVRTEVLEQLSENPRLEITNSSPMNMEVNAVGVHKARGLETVCRRLGLSMDQVMAMGDSLNDIRMIKEAGLGIAMGNAQDVVKEAADWVTGTNEEDGVAQAIRYWLI</sequence>
<dbReference type="SFLD" id="SFLDS00003">
    <property type="entry name" value="Haloacid_Dehalogenase"/>
    <property type="match status" value="1"/>
</dbReference>
<dbReference type="PANTHER" id="PTHR10000:SF55">
    <property type="entry name" value="5-AMINO-6-(5-PHOSPHO-D-RIBITYLAMINO)URACIL PHOSPHATASE YCSE"/>
    <property type="match status" value="1"/>
</dbReference>
<dbReference type="CDD" id="cd07516">
    <property type="entry name" value="HAD_Pase"/>
    <property type="match status" value="1"/>
</dbReference>
<gene>
    <name evidence="1" type="ORF">SAMN04488112_11120</name>
</gene>
<dbReference type="AlphaFoldDB" id="A0A1G6MWA1"/>
<dbReference type="Gene3D" id="3.30.1240.10">
    <property type="match status" value="1"/>
</dbReference>
<evidence type="ECO:0000313" key="2">
    <source>
        <dbReference type="Proteomes" id="UP000199387"/>
    </source>
</evidence>
<organism evidence="1 2">
    <name type="scientific">Melghirimyces thermohalophilus</name>
    <dbReference type="NCBI Taxonomy" id="1236220"/>
    <lineage>
        <taxon>Bacteria</taxon>
        <taxon>Bacillati</taxon>
        <taxon>Bacillota</taxon>
        <taxon>Bacilli</taxon>
        <taxon>Bacillales</taxon>
        <taxon>Thermoactinomycetaceae</taxon>
        <taxon>Melghirimyces</taxon>
    </lineage>
</organism>
<proteinExistence type="predicted"/>
<dbReference type="Gene3D" id="3.40.50.1000">
    <property type="entry name" value="HAD superfamily/HAD-like"/>
    <property type="match status" value="1"/>
</dbReference>
<dbReference type="PRINTS" id="PR00119">
    <property type="entry name" value="CATATPASE"/>
</dbReference>
<dbReference type="InterPro" id="IPR023214">
    <property type="entry name" value="HAD_sf"/>
</dbReference>
<dbReference type="EMBL" id="FMZA01000011">
    <property type="protein sequence ID" value="SDC59830.1"/>
    <property type="molecule type" value="Genomic_DNA"/>
</dbReference>
<dbReference type="GO" id="GO:0005829">
    <property type="term" value="C:cytosol"/>
    <property type="evidence" value="ECO:0007669"/>
    <property type="project" value="TreeGrafter"/>
</dbReference>
<dbReference type="InterPro" id="IPR006379">
    <property type="entry name" value="HAD-SF_hydro_IIB"/>
</dbReference>
<evidence type="ECO:0008006" key="3">
    <source>
        <dbReference type="Google" id="ProtNLM"/>
    </source>
</evidence>
<keyword evidence="2" id="KW-1185">Reference proteome</keyword>
<protein>
    <recommendedName>
        <fullName evidence="3">Phosphoglycolate phosphatase</fullName>
    </recommendedName>
</protein>
<dbReference type="OrthoDB" id="9781413at2"/>
<dbReference type="GO" id="GO:0000287">
    <property type="term" value="F:magnesium ion binding"/>
    <property type="evidence" value="ECO:0007669"/>
    <property type="project" value="TreeGrafter"/>
</dbReference>
<accession>A0A1G6MWA1</accession>
<dbReference type="STRING" id="1236220.SAMN04488112_11120"/>
<dbReference type="SFLD" id="SFLDG01140">
    <property type="entry name" value="C2.B:_Phosphomannomutase_and_P"/>
    <property type="match status" value="1"/>
</dbReference>
<dbReference type="RefSeq" id="WP_091570135.1">
    <property type="nucleotide sequence ID" value="NZ_FMZA01000011.1"/>
</dbReference>
<evidence type="ECO:0000313" key="1">
    <source>
        <dbReference type="EMBL" id="SDC59830.1"/>
    </source>
</evidence>
<dbReference type="SUPFAM" id="SSF56784">
    <property type="entry name" value="HAD-like"/>
    <property type="match status" value="1"/>
</dbReference>
<dbReference type="NCBIfam" id="TIGR01484">
    <property type="entry name" value="HAD-SF-IIB"/>
    <property type="match status" value="1"/>
</dbReference>
<dbReference type="InterPro" id="IPR036412">
    <property type="entry name" value="HAD-like_sf"/>
</dbReference>
<dbReference type="SFLD" id="SFLDG01144">
    <property type="entry name" value="C2.B.4:_PGP_Like"/>
    <property type="match status" value="1"/>
</dbReference>
<reference evidence="1 2" key="1">
    <citation type="submission" date="2016-10" db="EMBL/GenBank/DDBJ databases">
        <authorList>
            <person name="de Groot N.N."/>
        </authorList>
    </citation>
    <scope>NUCLEOTIDE SEQUENCE [LARGE SCALE GENOMIC DNA]</scope>
    <source>
        <strain evidence="1 2">DSM 45514</strain>
    </source>
</reference>
<dbReference type="PROSITE" id="PS01229">
    <property type="entry name" value="COF_2"/>
    <property type="match status" value="1"/>
</dbReference>